<evidence type="ECO:0000313" key="1">
    <source>
        <dbReference type="EMBL" id="BAC85330.1"/>
    </source>
</evidence>
<name>Q6ZNZ5_HUMAN</name>
<organism evidence="1">
    <name type="scientific">Homo sapiens</name>
    <name type="common">Human</name>
    <dbReference type="NCBI Taxonomy" id="9606"/>
    <lineage>
        <taxon>Eukaryota</taxon>
        <taxon>Metazoa</taxon>
        <taxon>Chordata</taxon>
        <taxon>Craniata</taxon>
        <taxon>Vertebrata</taxon>
        <taxon>Euteleostomi</taxon>
        <taxon>Mammalia</taxon>
        <taxon>Eutheria</taxon>
        <taxon>Euarchontoglires</taxon>
        <taxon>Primates</taxon>
        <taxon>Haplorrhini</taxon>
        <taxon>Catarrhini</taxon>
        <taxon>Hominidae</taxon>
        <taxon>Homo</taxon>
    </lineage>
</organism>
<proteinExistence type="evidence at transcript level"/>
<dbReference type="EMBL" id="AK130343">
    <property type="protein sequence ID" value="BAC85330.1"/>
    <property type="molecule type" value="mRNA"/>
</dbReference>
<protein>
    <submittedName>
        <fullName evidence="1">cDNA FLJ26833 fis, clone PRS07140</fullName>
    </submittedName>
</protein>
<dbReference type="AlphaFoldDB" id="Q6ZNZ5"/>
<accession>Q6ZNZ5</accession>
<sequence length="121" mass="14013">MLDKAHSFLFPVFYSASDCCFSSWETYQRQLDSRSGYNNFSASLKPQLECEFMTLEHSSGLMGYNTRAMLLSQKTYSTFWDQILENKTVSYCYIPDVAPGVSLHHHSQMIRTKCVMVIVWV</sequence>
<reference evidence="1" key="1">
    <citation type="submission" date="2003-07" db="EMBL/GenBank/DDBJ databases">
        <title>NEDO human cDNA sequencing project.</title>
        <authorList>
            <person name="Ninomiya K."/>
            <person name="Wagatsuma M."/>
            <person name="Kanda K."/>
            <person name="Kondo H."/>
            <person name="Yokoi T."/>
            <person name="Kodaira H."/>
            <person name="Furuya T."/>
            <person name="Takahashi M."/>
            <person name="Kikkawa E."/>
            <person name="Omura Y."/>
            <person name="Abe K."/>
            <person name="Kamihara K."/>
            <person name="Katsuta N."/>
            <person name="Sato K."/>
            <person name="Tanikawa M."/>
            <person name="Yamazaki M."/>
            <person name="Suzuki Y."/>
            <person name="Hata H."/>
            <person name="Nakagawa K."/>
            <person name="Mizuno S."/>
            <person name="Morinaga M."/>
            <person name="Kawamura M."/>
            <person name="Sugiyama T."/>
            <person name="Irie R."/>
            <person name="Otsuki T."/>
            <person name="Sato H."/>
            <person name="Nishikawa T."/>
            <person name="Sugiyama A."/>
            <person name="Kawakami B."/>
            <person name="Nagai K."/>
            <person name="Isogai T."/>
            <person name="Sugano S."/>
        </authorList>
    </citation>
    <scope>NUCLEOTIDE SEQUENCE</scope>
    <source>
        <tissue evidence="1">Prostate</tissue>
    </source>
</reference>